<evidence type="ECO:0000313" key="7">
    <source>
        <dbReference type="EMBL" id="AZA14381.1"/>
    </source>
</evidence>
<dbReference type="PANTHER" id="PTHR30532:SF24">
    <property type="entry name" value="FERRIC ENTEROBACTIN-BINDING PERIPLASMIC PROTEIN FEPB"/>
    <property type="match status" value="1"/>
</dbReference>
<keyword evidence="8" id="KW-1185">Reference proteome</keyword>
<dbReference type="OrthoDB" id="1846031at2"/>
<dbReference type="InterPro" id="IPR051313">
    <property type="entry name" value="Bact_iron-sidero_bind"/>
</dbReference>
<dbReference type="Proteomes" id="UP000269019">
    <property type="component" value="Chromosome"/>
</dbReference>
<evidence type="ECO:0000259" key="6">
    <source>
        <dbReference type="PROSITE" id="PS50983"/>
    </source>
</evidence>
<organism evidence="7 8">
    <name type="scientific">Corynebacterium choanae</name>
    <dbReference type="NCBI Taxonomy" id="1862358"/>
    <lineage>
        <taxon>Bacteria</taxon>
        <taxon>Bacillati</taxon>
        <taxon>Actinomycetota</taxon>
        <taxon>Actinomycetes</taxon>
        <taxon>Mycobacteriales</taxon>
        <taxon>Corynebacteriaceae</taxon>
        <taxon>Corynebacterium</taxon>
    </lineage>
</organism>
<evidence type="ECO:0000256" key="5">
    <source>
        <dbReference type="SAM" id="Phobius"/>
    </source>
</evidence>
<dbReference type="PROSITE" id="PS50983">
    <property type="entry name" value="FE_B12_PBP"/>
    <property type="match status" value="1"/>
</dbReference>
<dbReference type="Gene3D" id="3.40.50.1980">
    <property type="entry name" value="Nitrogenase molybdenum iron protein domain"/>
    <property type="match status" value="2"/>
</dbReference>
<dbReference type="GO" id="GO:0030288">
    <property type="term" value="C:outer membrane-bounded periplasmic space"/>
    <property type="evidence" value="ECO:0007669"/>
    <property type="project" value="TreeGrafter"/>
</dbReference>
<evidence type="ECO:0000256" key="1">
    <source>
        <dbReference type="ARBA" id="ARBA00004196"/>
    </source>
</evidence>
<dbReference type="EMBL" id="CP033896">
    <property type="protein sequence ID" value="AZA14381.1"/>
    <property type="molecule type" value="Genomic_DNA"/>
</dbReference>
<gene>
    <name evidence="7" type="ORF">CCHOA_09990</name>
</gene>
<feature type="domain" description="Fe/B12 periplasmic-binding" evidence="6">
    <location>
        <begin position="87"/>
        <end position="361"/>
    </location>
</feature>
<proteinExistence type="inferred from homology"/>
<evidence type="ECO:0000313" key="8">
    <source>
        <dbReference type="Proteomes" id="UP000269019"/>
    </source>
</evidence>
<accession>A0A3G6J8F9</accession>
<reference evidence="7 8" key="1">
    <citation type="submission" date="2018-11" db="EMBL/GenBank/DDBJ databases">
        <authorList>
            <person name="Kleinhagauer T."/>
            <person name="Glaeser S.P."/>
            <person name="Spergser J."/>
            <person name="Ruckert C."/>
            <person name="Kaempfer P."/>
            <person name="Busse H.-J."/>
        </authorList>
    </citation>
    <scope>NUCLEOTIDE SEQUENCE [LARGE SCALE GENOMIC DNA]</scope>
    <source>
        <strain evidence="7 8">200CH</strain>
    </source>
</reference>
<comment type="similarity">
    <text evidence="2">Belongs to the bacterial solute-binding protein 8 family.</text>
</comment>
<dbReference type="GO" id="GO:1901678">
    <property type="term" value="P:iron coordination entity transport"/>
    <property type="evidence" value="ECO:0007669"/>
    <property type="project" value="UniProtKB-ARBA"/>
</dbReference>
<name>A0A3G6J8F9_9CORY</name>
<sequence>MAHSKPKGWLRAAGLVIRLLSAAVIVCLIFWIGLSVAGKFFTVGISEEDLLANHPAAVMIHDPSNSAWPMTVATVHGDVVVHERPGKAVALTTDAADNLVALELTPSGIPDLSAHTATGAAITPWLSEGLSIQKPELLELEGDTLPYDQIASLDPGAIFATGSNLREDQFRTLSRIAPTIDVPVGNKQPAWEQSVQVVGTVMGAPKQVARKLDETEHLLANVRDEETSFRGTTTVIVDISHQNSLMLRYGSSPTAQLLEAFGFTVVGAPTDDQEGFFTNTRPTTWEEITMLNPDLVVVFYESDSQRAETESNPIYATIPAVHGGHVVGLQNADMIMALRHPTVLSIPWTVNTVVPLLRAGVVGRDAPAPEGPRPDLVPRL</sequence>
<dbReference type="PANTHER" id="PTHR30532">
    <property type="entry name" value="IRON III DICITRATE-BINDING PERIPLASMIC PROTEIN"/>
    <property type="match status" value="1"/>
</dbReference>
<dbReference type="KEGG" id="ccho:CCHOA_09990"/>
<evidence type="ECO:0000256" key="4">
    <source>
        <dbReference type="ARBA" id="ARBA00022729"/>
    </source>
</evidence>
<protein>
    <submittedName>
        <fullName evidence="7">Iron-enterobactin transporter periplasmic binding protein</fullName>
    </submittedName>
</protein>
<keyword evidence="5" id="KW-1133">Transmembrane helix</keyword>
<dbReference type="InterPro" id="IPR002491">
    <property type="entry name" value="ABC_transptr_periplasmic_BD"/>
</dbReference>
<evidence type="ECO:0000256" key="3">
    <source>
        <dbReference type="ARBA" id="ARBA00022448"/>
    </source>
</evidence>
<keyword evidence="5" id="KW-0812">Transmembrane</keyword>
<keyword evidence="3" id="KW-0813">Transport</keyword>
<evidence type="ECO:0000256" key="2">
    <source>
        <dbReference type="ARBA" id="ARBA00008814"/>
    </source>
</evidence>
<dbReference type="Pfam" id="PF01497">
    <property type="entry name" value="Peripla_BP_2"/>
    <property type="match status" value="1"/>
</dbReference>
<keyword evidence="5" id="KW-0472">Membrane</keyword>
<feature type="transmembrane region" description="Helical" evidence="5">
    <location>
        <begin position="12"/>
        <end position="34"/>
    </location>
</feature>
<dbReference type="RefSeq" id="WP_123929661.1">
    <property type="nucleotide sequence ID" value="NZ_CP033896.1"/>
</dbReference>
<comment type="subcellular location">
    <subcellularLocation>
        <location evidence="1">Cell envelope</location>
    </subcellularLocation>
</comment>
<dbReference type="SUPFAM" id="SSF53807">
    <property type="entry name" value="Helical backbone' metal receptor"/>
    <property type="match status" value="1"/>
</dbReference>
<keyword evidence="4" id="KW-0732">Signal</keyword>
<dbReference type="AlphaFoldDB" id="A0A3G6J8F9"/>